<dbReference type="GO" id="GO:0045717">
    <property type="term" value="P:negative regulation of fatty acid biosynthetic process"/>
    <property type="evidence" value="ECO:0007669"/>
    <property type="project" value="TreeGrafter"/>
</dbReference>
<keyword evidence="1 3" id="KW-0853">WD repeat</keyword>
<feature type="repeat" description="WD" evidence="3">
    <location>
        <begin position="46"/>
        <end position="87"/>
    </location>
</feature>
<dbReference type="PROSITE" id="PS50082">
    <property type="entry name" value="WD_REPEATS_2"/>
    <property type="match status" value="2"/>
</dbReference>
<dbReference type="Gene3D" id="2.130.10.10">
    <property type="entry name" value="YVTN repeat-like/Quinoprotein amine dehydrogenase"/>
    <property type="match status" value="2"/>
</dbReference>
<dbReference type="Pfam" id="PF00400">
    <property type="entry name" value="WD40"/>
    <property type="match status" value="2"/>
</dbReference>
<feature type="compositionally biased region" description="Low complexity" evidence="4">
    <location>
        <begin position="348"/>
        <end position="363"/>
    </location>
</feature>
<dbReference type="SUPFAM" id="SSF50978">
    <property type="entry name" value="WD40 repeat-like"/>
    <property type="match status" value="1"/>
</dbReference>
<dbReference type="GO" id="GO:0005737">
    <property type="term" value="C:cytoplasm"/>
    <property type="evidence" value="ECO:0007669"/>
    <property type="project" value="TreeGrafter"/>
</dbReference>
<dbReference type="InterPro" id="IPR015943">
    <property type="entry name" value="WD40/YVTN_repeat-like_dom_sf"/>
</dbReference>
<reference evidence="5" key="2">
    <citation type="journal article" date="2023" name="Proc. Natl. Acad. Sci. U.S.A.">
        <title>A global phylogenomic analysis of the shiitake genus Lentinula.</title>
        <authorList>
            <person name="Sierra-Patev S."/>
            <person name="Min B."/>
            <person name="Naranjo-Ortiz M."/>
            <person name="Looney B."/>
            <person name="Konkel Z."/>
            <person name="Slot J.C."/>
            <person name="Sakamoto Y."/>
            <person name="Steenwyk J.L."/>
            <person name="Rokas A."/>
            <person name="Carro J."/>
            <person name="Camarero S."/>
            <person name="Ferreira P."/>
            <person name="Molpeceres G."/>
            <person name="Ruiz-Duenas F.J."/>
            <person name="Serrano A."/>
            <person name="Henrissat B."/>
            <person name="Drula E."/>
            <person name="Hughes K.W."/>
            <person name="Mata J.L."/>
            <person name="Ishikawa N.K."/>
            <person name="Vargas-Isla R."/>
            <person name="Ushijima S."/>
            <person name="Smith C.A."/>
            <person name="Donoghue J."/>
            <person name="Ahrendt S."/>
            <person name="Andreopoulos W."/>
            <person name="He G."/>
            <person name="LaButti K."/>
            <person name="Lipzen A."/>
            <person name="Ng V."/>
            <person name="Riley R."/>
            <person name="Sandor L."/>
            <person name="Barry K."/>
            <person name="Martinez A.T."/>
            <person name="Xiao Y."/>
            <person name="Gibbons J.G."/>
            <person name="Terashima K."/>
            <person name="Grigoriev I.V."/>
            <person name="Hibbett D."/>
        </authorList>
    </citation>
    <scope>NUCLEOTIDE SEQUENCE</scope>
    <source>
        <strain evidence="5">Sp2 HRB7682 ss15</strain>
    </source>
</reference>
<dbReference type="Proteomes" id="UP001150238">
    <property type="component" value="Unassembled WGS sequence"/>
</dbReference>
<organism evidence="5 6">
    <name type="scientific">Lentinula lateritia</name>
    <dbReference type="NCBI Taxonomy" id="40482"/>
    <lineage>
        <taxon>Eukaryota</taxon>
        <taxon>Fungi</taxon>
        <taxon>Dikarya</taxon>
        <taxon>Basidiomycota</taxon>
        <taxon>Agaricomycotina</taxon>
        <taxon>Agaricomycetes</taxon>
        <taxon>Agaricomycetidae</taxon>
        <taxon>Agaricales</taxon>
        <taxon>Marasmiineae</taxon>
        <taxon>Omphalotaceae</taxon>
        <taxon>Lentinula</taxon>
    </lineage>
</organism>
<evidence type="ECO:0000256" key="2">
    <source>
        <dbReference type="ARBA" id="ARBA00022737"/>
    </source>
</evidence>
<dbReference type="AlphaFoldDB" id="A0A9W9AFJ8"/>
<dbReference type="GO" id="GO:0080008">
    <property type="term" value="C:Cul4-RING E3 ubiquitin ligase complex"/>
    <property type="evidence" value="ECO:0007669"/>
    <property type="project" value="TreeGrafter"/>
</dbReference>
<dbReference type="InterPro" id="IPR045151">
    <property type="entry name" value="DCAF8"/>
</dbReference>
<evidence type="ECO:0000313" key="6">
    <source>
        <dbReference type="Proteomes" id="UP001150238"/>
    </source>
</evidence>
<evidence type="ECO:0000313" key="5">
    <source>
        <dbReference type="EMBL" id="KAJ4481588.1"/>
    </source>
</evidence>
<dbReference type="InterPro" id="IPR001680">
    <property type="entry name" value="WD40_rpt"/>
</dbReference>
<sequence length="560" mass="62791">MNCEDPSLIHPYLDRSSFPSYSLSTQIRKRALGKSLARTWDRVKVLGGHAGCVNALHWAHGGELLLSAGDDTTVQIWRLDPTNTFEDYPFVCRTVIHTGHRANIFNTAMLPYSNRIATVSGDRQVRVFDVGEDCETSALGQEIGQEYCLSTLRCHEDRVKRIATEESPDRFLTVSEASAHPLFPCKVLLLKPTIKDGTVRQHDLRTPHVCRDHCPAPLLQVHHELSTLATSSYYCVVAGDSPYGYLFDRRFTGRDIPDEWGRRDEGLVSCVLRFGRTNQRKVHRTRAYPREHITGARMSAENGHEVLLSYSSDGVYLFSTLHDPESSSSPSSSTIVPPNLKRRRISRESPSTSSTVSSSPPSEGAAVNLDFLAYLEREDGDQGEDEDLEEDDVVDPLRGEEPKAFYSWTDIVKPYRRFSGARNVDTVKDVNFLGPRDEFVTSGSDDGNFFVWHKSTGKIHGIYEGDGAVVNVIEGHPHLPLVAVSGIDHTVKLFAPVHRESAFSRMSNAESIMDMNREQSDLRTHIRRIRRHDFVNLLASFRTSTDGENNTEATSDCVNQ</sequence>
<keyword evidence="2" id="KW-0677">Repeat</keyword>
<comment type="caution">
    <text evidence="5">The sequence shown here is derived from an EMBL/GenBank/DDBJ whole genome shotgun (WGS) entry which is preliminary data.</text>
</comment>
<dbReference type="EMBL" id="JANVFS010000014">
    <property type="protein sequence ID" value="KAJ4481588.1"/>
    <property type="molecule type" value="Genomic_DNA"/>
</dbReference>
<dbReference type="SMART" id="SM00320">
    <property type="entry name" value="WD40"/>
    <property type="match status" value="5"/>
</dbReference>
<proteinExistence type="predicted"/>
<feature type="repeat" description="WD" evidence="3">
    <location>
        <begin position="97"/>
        <end position="130"/>
    </location>
</feature>
<evidence type="ECO:0000256" key="1">
    <source>
        <dbReference type="ARBA" id="ARBA00022574"/>
    </source>
</evidence>
<gene>
    <name evidence="5" type="ORF">C8J55DRAFT_57625</name>
</gene>
<dbReference type="PANTHER" id="PTHR15574:SF40">
    <property type="entry name" value="WD AND TETRATRICOPEPTIDE REPEATS PROTEIN 1"/>
    <property type="match status" value="1"/>
</dbReference>
<name>A0A9W9AFJ8_9AGAR</name>
<evidence type="ECO:0000256" key="3">
    <source>
        <dbReference type="PROSITE-ProRule" id="PRU00221"/>
    </source>
</evidence>
<reference evidence="5" key="1">
    <citation type="submission" date="2022-08" db="EMBL/GenBank/DDBJ databases">
        <authorList>
            <consortium name="DOE Joint Genome Institute"/>
            <person name="Min B."/>
            <person name="Riley R."/>
            <person name="Sierra-Patev S."/>
            <person name="Naranjo-Ortiz M."/>
            <person name="Looney B."/>
            <person name="Konkel Z."/>
            <person name="Slot J.C."/>
            <person name="Sakamoto Y."/>
            <person name="Steenwyk J.L."/>
            <person name="Rokas A."/>
            <person name="Carro J."/>
            <person name="Camarero S."/>
            <person name="Ferreira P."/>
            <person name="Molpeceres G."/>
            <person name="Ruiz-Duenas F.J."/>
            <person name="Serrano A."/>
            <person name="Henrissat B."/>
            <person name="Drula E."/>
            <person name="Hughes K.W."/>
            <person name="Mata J.L."/>
            <person name="Ishikawa N.K."/>
            <person name="Vargas-Isla R."/>
            <person name="Ushijima S."/>
            <person name="Smith C.A."/>
            <person name="Ahrendt S."/>
            <person name="Andreopoulos W."/>
            <person name="He G."/>
            <person name="Labutti K."/>
            <person name="Lipzen A."/>
            <person name="Ng V."/>
            <person name="Sandor L."/>
            <person name="Barry K."/>
            <person name="Martinez A.T."/>
            <person name="Xiao Y."/>
            <person name="Gibbons J.G."/>
            <person name="Terashima K."/>
            <person name="Hibbett D.S."/>
            <person name="Grigoriev I.V."/>
        </authorList>
    </citation>
    <scope>NUCLEOTIDE SEQUENCE</scope>
    <source>
        <strain evidence="5">Sp2 HRB7682 ss15</strain>
    </source>
</reference>
<feature type="region of interest" description="Disordered" evidence="4">
    <location>
        <begin position="321"/>
        <end position="364"/>
    </location>
</feature>
<evidence type="ECO:0000256" key="4">
    <source>
        <dbReference type="SAM" id="MobiDB-lite"/>
    </source>
</evidence>
<dbReference type="InterPro" id="IPR036322">
    <property type="entry name" value="WD40_repeat_dom_sf"/>
</dbReference>
<dbReference type="PROSITE" id="PS50294">
    <property type="entry name" value="WD_REPEATS_REGION"/>
    <property type="match status" value="1"/>
</dbReference>
<protein>
    <submittedName>
        <fullName evidence="5">WD40-repeat-containing domain protein</fullName>
    </submittedName>
</protein>
<accession>A0A9W9AFJ8</accession>
<dbReference type="PANTHER" id="PTHR15574">
    <property type="entry name" value="WD REPEAT DOMAIN-CONTAINING FAMILY"/>
    <property type="match status" value="1"/>
</dbReference>